<dbReference type="PANTHER" id="PTHR43792:SF1">
    <property type="entry name" value="N-ACETYLTRANSFERASE DOMAIN-CONTAINING PROTEIN"/>
    <property type="match status" value="1"/>
</dbReference>
<feature type="domain" description="N-acetyltransferase" evidence="1">
    <location>
        <begin position="7"/>
        <end position="166"/>
    </location>
</feature>
<evidence type="ECO:0000313" key="2">
    <source>
        <dbReference type="EMBL" id="SDE33717.1"/>
    </source>
</evidence>
<dbReference type="Proteomes" id="UP000183685">
    <property type="component" value="Unassembled WGS sequence"/>
</dbReference>
<dbReference type="InterPro" id="IPR051531">
    <property type="entry name" value="N-acetyltransferase"/>
</dbReference>
<dbReference type="PROSITE" id="PS51186">
    <property type="entry name" value="GNAT"/>
    <property type="match status" value="1"/>
</dbReference>
<name>A0A1G7C334_9PROT</name>
<dbReference type="GO" id="GO:0016747">
    <property type="term" value="F:acyltransferase activity, transferring groups other than amino-acyl groups"/>
    <property type="evidence" value="ECO:0007669"/>
    <property type="project" value="InterPro"/>
</dbReference>
<proteinExistence type="predicted"/>
<dbReference type="InterPro" id="IPR016181">
    <property type="entry name" value="Acyl_CoA_acyltransferase"/>
</dbReference>
<dbReference type="EMBL" id="FNAK01000006">
    <property type="protein sequence ID" value="SDE33717.1"/>
    <property type="molecule type" value="Genomic_DNA"/>
</dbReference>
<dbReference type="PANTHER" id="PTHR43792">
    <property type="entry name" value="GNAT FAMILY, PUTATIVE (AFU_ORTHOLOGUE AFUA_3G00765)-RELATED-RELATED"/>
    <property type="match status" value="1"/>
</dbReference>
<dbReference type="AlphaFoldDB" id="A0A1G7C334"/>
<protein>
    <submittedName>
        <fullName evidence="2">Protein N-acetyltransferase, RimJ/RimL family</fullName>
    </submittedName>
</protein>
<sequence>MLTTDRLILRPWVDADREPFAAINACADVMRYFPSVQTRAQSDATVDRQMKAQADRGYCFWAAEKREDGQFIGFIGIQDAPDYYSMKGGIEIGWRLAASTWGQGLAPEGARACLAYAFSKLGAPEVVAFTAKVNKPSMRVMEKIGMTRDLAGDFDHPMIDEGHPIRPHVLYRIKADAVLSC</sequence>
<gene>
    <name evidence="2" type="ORF">SAMN04488071_2636</name>
</gene>
<organism evidence="2 3">
    <name type="scientific">Kordiimonas lacus</name>
    <dbReference type="NCBI Taxonomy" id="637679"/>
    <lineage>
        <taxon>Bacteria</taxon>
        <taxon>Pseudomonadati</taxon>
        <taxon>Pseudomonadota</taxon>
        <taxon>Alphaproteobacteria</taxon>
        <taxon>Kordiimonadales</taxon>
        <taxon>Kordiimonadaceae</taxon>
        <taxon>Kordiimonas</taxon>
    </lineage>
</organism>
<dbReference type="InterPro" id="IPR000182">
    <property type="entry name" value="GNAT_dom"/>
</dbReference>
<evidence type="ECO:0000313" key="3">
    <source>
        <dbReference type="Proteomes" id="UP000183685"/>
    </source>
</evidence>
<dbReference type="SUPFAM" id="SSF55729">
    <property type="entry name" value="Acyl-CoA N-acyltransferases (Nat)"/>
    <property type="match status" value="1"/>
</dbReference>
<keyword evidence="3" id="KW-1185">Reference proteome</keyword>
<reference evidence="2 3" key="1">
    <citation type="submission" date="2016-10" db="EMBL/GenBank/DDBJ databases">
        <authorList>
            <person name="de Groot N.N."/>
        </authorList>
    </citation>
    <scope>NUCLEOTIDE SEQUENCE [LARGE SCALE GENOMIC DNA]</scope>
    <source>
        <strain evidence="2 3">CGMCC 1.9109</strain>
    </source>
</reference>
<dbReference type="OrthoDB" id="6293260at2"/>
<dbReference type="Pfam" id="PF13302">
    <property type="entry name" value="Acetyltransf_3"/>
    <property type="match status" value="1"/>
</dbReference>
<dbReference type="STRING" id="637679.GCA_001550055_03286"/>
<keyword evidence="2" id="KW-0808">Transferase</keyword>
<dbReference type="Gene3D" id="3.40.630.30">
    <property type="match status" value="1"/>
</dbReference>
<dbReference type="RefSeq" id="WP_068307019.1">
    <property type="nucleotide sequence ID" value="NZ_FNAK01000006.1"/>
</dbReference>
<evidence type="ECO:0000259" key="1">
    <source>
        <dbReference type="PROSITE" id="PS51186"/>
    </source>
</evidence>
<accession>A0A1G7C334</accession>